<dbReference type="InParanoid" id="A0A1J7JBL4"/>
<accession>A0A1J7JBL4</accession>
<evidence type="ECO:0000256" key="1">
    <source>
        <dbReference type="SAM" id="MobiDB-lite"/>
    </source>
</evidence>
<keyword evidence="3" id="KW-1185">Reference proteome</keyword>
<evidence type="ECO:0000313" key="2">
    <source>
        <dbReference type="EMBL" id="OIW24962.1"/>
    </source>
</evidence>
<dbReference type="AlphaFoldDB" id="A0A1J7JBL4"/>
<gene>
    <name evidence="2" type="ORF">CONLIGDRAFT_76585</name>
</gene>
<feature type="region of interest" description="Disordered" evidence="1">
    <location>
        <begin position="266"/>
        <end position="337"/>
    </location>
</feature>
<evidence type="ECO:0000313" key="3">
    <source>
        <dbReference type="Proteomes" id="UP000182658"/>
    </source>
</evidence>
<protein>
    <submittedName>
        <fullName evidence="2">Uncharacterized protein</fullName>
    </submittedName>
</protein>
<feature type="compositionally biased region" description="Polar residues" evidence="1">
    <location>
        <begin position="302"/>
        <end position="315"/>
    </location>
</feature>
<dbReference type="STRING" id="1408157.A0A1J7JBL4"/>
<dbReference type="OrthoDB" id="10363167at2759"/>
<dbReference type="Proteomes" id="UP000182658">
    <property type="component" value="Unassembled WGS sequence"/>
</dbReference>
<dbReference type="EMBL" id="KV875102">
    <property type="protein sequence ID" value="OIW24962.1"/>
    <property type="molecule type" value="Genomic_DNA"/>
</dbReference>
<name>A0A1J7JBL4_9PEZI</name>
<organism evidence="2 3">
    <name type="scientific">Coniochaeta ligniaria NRRL 30616</name>
    <dbReference type="NCBI Taxonomy" id="1408157"/>
    <lineage>
        <taxon>Eukaryota</taxon>
        <taxon>Fungi</taxon>
        <taxon>Dikarya</taxon>
        <taxon>Ascomycota</taxon>
        <taxon>Pezizomycotina</taxon>
        <taxon>Sordariomycetes</taxon>
        <taxon>Sordariomycetidae</taxon>
        <taxon>Coniochaetales</taxon>
        <taxon>Coniochaetaceae</taxon>
        <taxon>Coniochaeta</taxon>
    </lineage>
</organism>
<proteinExistence type="predicted"/>
<sequence>MGVGPSQLLVDKLGAACQGAANGRISSNQLKDPDFVAACGQFILEITPEAVWKTLPDVVTQHLEPTPVVTEDLIAEWTKQPGSFFSIAGGDPATQIYRNLEEYRDPKALDSSRRRVNLVLFHNLRDAFKSRFGKTKKDPLTIYLTEALVATEIADVNKIKTNCAEWSVIGKRYDDLSGFTGGMGGLFVQTNIAQRRLEYREPISDGSVITSEYRKKVQGKPKGWNEAANKIVAHYTTALDLWLSNLKWKPSGLALGYSAVKRPAKRPRLLLPTGNGRGDDTPALPGPQERPSSGQALPFDSAENNADEMSSTSTQGRERVDMATGTHPGTLGSGSYEQDCLLSTSESVAPGAPGAHSASICGTGSWLHVPFMDHGTVNPLPQGHGQYEYSPGLPLYRWVDNTDLEEALRLACSDST</sequence>
<reference evidence="2 3" key="1">
    <citation type="submission" date="2016-10" db="EMBL/GenBank/DDBJ databases">
        <title>Draft genome sequence of Coniochaeta ligniaria NRRL30616, a lignocellulolytic fungus for bioabatement of inhibitors in plant biomass hydrolysates.</title>
        <authorList>
            <consortium name="DOE Joint Genome Institute"/>
            <person name="Jimenez D.J."/>
            <person name="Hector R.E."/>
            <person name="Riley R."/>
            <person name="Sun H."/>
            <person name="Grigoriev I.V."/>
            <person name="Van Elsas J.D."/>
            <person name="Nichols N.N."/>
        </authorList>
    </citation>
    <scope>NUCLEOTIDE SEQUENCE [LARGE SCALE GENOMIC DNA]</scope>
    <source>
        <strain evidence="2 3">NRRL 30616</strain>
    </source>
</reference>